<evidence type="ECO:0000313" key="3">
    <source>
        <dbReference type="Proteomes" id="UP000259211"/>
    </source>
</evidence>
<reference evidence="1" key="2">
    <citation type="submission" date="2024-02" db="EMBL/GenBank/DDBJ databases">
        <title>Bacterial skin colonization with Propionibacterium avidum as a risk factor for Periprosthetic Joint Infections - a single-center prospective study.</title>
        <authorList>
            <person name="Achermann Y."/>
        </authorList>
    </citation>
    <scope>NUCLEOTIDE SEQUENCE</scope>
    <source>
        <strain evidence="1">PAVI-2017310195</strain>
    </source>
</reference>
<organism evidence="2 3">
    <name type="scientific">Cutibacterium avidum</name>
    <dbReference type="NCBI Taxonomy" id="33010"/>
    <lineage>
        <taxon>Bacteria</taxon>
        <taxon>Bacillati</taxon>
        <taxon>Actinomycetota</taxon>
        <taxon>Actinomycetes</taxon>
        <taxon>Propionibacteriales</taxon>
        <taxon>Propionibacteriaceae</taxon>
        <taxon>Cutibacterium</taxon>
    </lineage>
</organism>
<proteinExistence type="predicted"/>
<dbReference type="InterPro" id="IPR046040">
    <property type="entry name" value="DUF5998"/>
</dbReference>
<dbReference type="EMBL" id="JBAKUA010000001">
    <property type="protein sequence ID" value="MEH1545689.1"/>
    <property type="molecule type" value="Genomic_DNA"/>
</dbReference>
<evidence type="ECO:0000313" key="2">
    <source>
        <dbReference type="EMBL" id="RFT43221.1"/>
    </source>
</evidence>
<dbReference type="EMBL" id="NOWI01000008">
    <property type="protein sequence ID" value="RFT43221.1"/>
    <property type="molecule type" value="Genomic_DNA"/>
</dbReference>
<accession>A0A1B9VVC7</accession>
<protein>
    <submittedName>
        <fullName evidence="1">DUF5998 family protein</fullName>
    </submittedName>
    <submittedName>
        <fullName evidence="2">Phosphodiesterase</fullName>
    </submittedName>
</protein>
<reference evidence="2 3" key="1">
    <citation type="submission" date="2017-07" db="EMBL/GenBank/DDBJ databases">
        <authorList>
            <person name="Sun Z.S."/>
            <person name="Albrecht U."/>
            <person name="Echele G."/>
            <person name="Lee C.C."/>
        </authorList>
    </citation>
    <scope>NUCLEOTIDE SEQUENCE [LARGE SCALE GENOMIC DNA]</scope>
    <source>
        <strain evidence="2 3">P16-029</strain>
    </source>
</reference>
<name>A0A1B9VVC7_9ACTN</name>
<dbReference type="RefSeq" id="WP_036975946.1">
    <property type="nucleotide sequence ID" value="NZ_AP031491.1"/>
</dbReference>
<dbReference type="OrthoDB" id="3725224at2"/>
<dbReference type="Proteomes" id="UP001309299">
    <property type="component" value="Unassembled WGS sequence"/>
</dbReference>
<dbReference type="STRING" id="33010.BFS79_01795"/>
<dbReference type="Pfam" id="PF19461">
    <property type="entry name" value="DUF5998"/>
    <property type="match status" value="1"/>
</dbReference>
<dbReference type="Proteomes" id="UP000259211">
    <property type="component" value="Unassembled WGS sequence"/>
</dbReference>
<evidence type="ECO:0000313" key="1">
    <source>
        <dbReference type="EMBL" id="MEH1545689.1"/>
    </source>
</evidence>
<dbReference type="AlphaFoldDB" id="A0A1B9VVC7"/>
<comment type="caution">
    <text evidence="2">The sequence shown here is derived from an EMBL/GenBank/DDBJ whole genome shotgun (WGS) entry which is preliminary data.</text>
</comment>
<gene>
    <name evidence="2" type="ORF">CHT91_09885</name>
    <name evidence="1" type="ORF">V7F78_01375</name>
</gene>
<sequence>MNGRFDMSWRLLDRASSWDDGPVSQSVDQARTPLPAALAAEIQSCGFFPELVSDVAETSLAGEEILDHLLHLEAAFDNDEVHRHLTVILRTATRMLIGHTDERTEGGRLQAVTSSESIPLSEVSSVVLTRVVQHPDKFGKDPSAATVETWLQMTWGAVSRIELEPATCGDPMCTADHGYTGTFSGDDIVIRMSPAADGPDQVERMMGFATRMQVATGAAR</sequence>
<dbReference type="eggNOG" id="ENOG502ZVAX">
    <property type="taxonomic scope" value="Bacteria"/>
</dbReference>